<accession>A0A6M3K2S3</accession>
<reference evidence="1" key="1">
    <citation type="submission" date="2020-03" db="EMBL/GenBank/DDBJ databases">
        <title>The deep terrestrial virosphere.</title>
        <authorList>
            <person name="Holmfeldt K."/>
            <person name="Nilsson E."/>
            <person name="Simone D."/>
            <person name="Lopez-Fernandez M."/>
            <person name="Wu X."/>
            <person name="de Brujin I."/>
            <person name="Lundin D."/>
            <person name="Andersson A."/>
            <person name="Bertilsson S."/>
            <person name="Dopson M."/>
        </authorList>
    </citation>
    <scope>NUCLEOTIDE SEQUENCE</scope>
    <source>
        <strain evidence="1">MM415A01650</strain>
    </source>
</reference>
<name>A0A6M3K2S3_9ZZZZ</name>
<evidence type="ECO:0000313" key="1">
    <source>
        <dbReference type="EMBL" id="QJA75941.1"/>
    </source>
</evidence>
<sequence length="243" mass="24490">MATMSGTMTPIDADDVSVAAPDYSTLTETPTTHMSGTESGGVAAGASGGAGTFNVPLDAYPKSESFSASSNLGTSSSASQASNWAGIDWSSPIAGGLQGTMLEQAQALPGYAAGMQGAITDQYSTMMRQGYYPALQAAMNQLAAKGMLSSSVAGDVLTQTQGNINKDIQDKAYQALVAGEQAKMGVPGTLSGIIGQLGSESTGTSKSASESATAGTSLSGSLYENPLAPYELMASLLNSDFFA</sequence>
<dbReference type="EMBL" id="MT142194">
    <property type="protein sequence ID" value="QJA75941.1"/>
    <property type="molecule type" value="Genomic_DNA"/>
</dbReference>
<proteinExistence type="predicted"/>
<dbReference type="AlphaFoldDB" id="A0A6M3K2S3"/>
<gene>
    <name evidence="1" type="ORF">MM415A01650_0011</name>
</gene>
<organism evidence="1">
    <name type="scientific">viral metagenome</name>
    <dbReference type="NCBI Taxonomy" id="1070528"/>
    <lineage>
        <taxon>unclassified sequences</taxon>
        <taxon>metagenomes</taxon>
        <taxon>organismal metagenomes</taxon>
    </lineage>
</organism>
<protein>
    <submittedName>
        <fullName evidence="1">Uncharacterized protein</fullName>
    </submittedName>
</protein>